<evidence type="ECO:0000256" key="9">
    <source>
        <dbReference type="ARBA" id="ARBA00023237"/>
    </source>
</evidence>
<comment type="similarity">
    <text evidence="10 11">Belongs to the TonB-dependent receptor family.</text>
</comment>
<evidence type="ECO:0000256" key="2">
    <source>
        <dbReference type="ARBA" id="ARBA00022448"/>
    </source>
</evidence>
<feature type="domain" description="TonB-dependent receptor plug" evidence="14">
    <location>
        <begin position="44"/>
        <end position="148"/>
    </location>
</feature>
<keyword evidence="3 10" id="KW-1134">Transmembrane beta strand</keyword>
<dbReference type="RefSeq" id="WP_005998617.1">
    <property type="nucleotide sequence ID" value="NZ_AAEW02000004.1"/>
</dbReference>
<keyword evidence="8 15" id="KW-0675">Receptor</keyword>
<reference evidence="15" key="1">
    <citation type="submission" date="2006-05" db="EMBL/GenBank/DDBJ databases">
        <title>Annotation of the draft genome assembly of Desulfuromonas acetoxidans DSM 684.</title>
        <authorList>
            <consortium name="US DOE Joint Genome Institute (JGI-ORNL)"/>
            <person name="Larimer F."/>
            <person name="Land M."/>
            <person name="Hauser L."/>
        </authorList>
    </citation>
    <scope>NUCLEOTIDE SEQUENCE [LARGE SCALE GENOMIC DNA]</scope>
    <source>
        <strain evidence="15">DSM 684</strain>
    </source>
</reference>
<evidence type="ECO:0000256" key="10">
    <source>
        <dbReference type="PROSITE-ProRule" id="PRU01360"/>
    </source>
</evidence>
<dbReference type="PANTHER" id="PTHR30069">
    <property type="entry name" value="TONB-DEPENDENT OUTER MEMBRANE RECEPTOR"/>
    <property type="match status" value="1"/>
</dbReference>
<dbReference type="InterPro" id="IPR039426">
    <property type="entry name" value="TonB-dep_rcpt-like"/>
</dbReference>
<accession>Q1K243</accession>
<evidence type="ECO:0000256" key="7">
    <source>
        <dbReference type="ARBA" id="ARBA00023136"/>
    </source>
</evidence>
<dbReference type="Proteomes" id="UP000005695">
    <property type="component" value="Unassembled WGS sequence"/>
</dbReference>
<gene>
    <name evidence="15" type="ORF">Dace_2691</name>
</gene>
<dbReference type="GO" id="GO:0044718">
    <property type="term" value="P:siderophore transmembrane transport"/>
    <property type="evidence" value="ECO:0007669"/>
    <property type="project" value="TreeGrafter"/>
</dbReference>
<evidence type="ECO:0000256" key="6">
    <source>
        <dbReference type="ARBA" id="ARBA00023077"/>
    </source>
</evidence>
<dbReference type="Gene3D" id="2.40.170.20">
    <property type="entry name" value="TonB-dependent receptor, beta-barrel domain"/>
    <property type="match status" value="1"/>
</dbReference>
<keyword evidence="6 11" id="KW-0798">TonB box</keyword>
<dbReference type="InterPro" id="IPR036942">
    <property type="entry name" value="Beta-barrel_TonB_sf"/>
</dbReference>
<keyword evidence="2 10" id="KW-0813">Transport</keyword>
<dbReference type="SUPFAM" id="SSF56935">
    <property type="entry name" value="Porins"/>
    <property type="match status" value="1"/>
</dbReference>
<dbReference type="Pfam" id="PF00593">
    <property type="entry name" value="TonB_dep_Rec_b-barrel"/>
    <property type="match status" value="1"/>
</dbReference>
<evidence type="ECO:0000259" key="13">
    <source>
        <dbReference type="Pfam" id="PF00593"/>
    </source>
</evidence>
<evidence type="ECO:0000256" key="3">
    <source>
        <dbReference type="ARBA" id="ARBA00022452"/>
    </source>
</evidence>
<feature type="signal peptide" evidence="12">
    <location>
        <begin position="1"/>
        <end position="21"/>
    </location>
</feature>
<evidence type="ECO:0000256" key="8">
    <source>
        <dbReference type="ARBA" id="ARBA00023170"/>
    </source>
</evidence>
<keyword evidence="5 12" id="KW-0732">Signal</keyword>
<proteinExistence type="inferred from homology"/>
<dbReference type="GO" id="GO:0009279">
    <property type="term" value="C:cell outer membrane"/>
    <property type="evidence" value="ECO:0007669"/>
    <property type="project" value="UniProtKB-SubCell"/>
</dbReference>
<dbReference type="Pfam" id="PF07715">
    <property type="entry name" value="Plug"/>
    <property type="match status" value="1"/>
</dbReference>
<dbReference type="PANTHER" id="PTHR30069:SF29">
    <property type="entry name" value="HEMOGLOBIN AND HEMOGLOBIN-HAPTOGLOBIN-BINDING PROTEIN 1-RELATED"/>
    <property type="match status" value="1"/>
</dbReference>
<evidence type="ECO:0000313" key="16">
    <source>
        <dbReference type="Proteomes" id="UP000005695"/>
    </source>
</evidence>
<dbReference type="CDD" id="cd01347">
    <property type="entry name" value="ligand_gated_channel"/>
    <property type="match status" value="1"/>
</dbReference>
<dbReference type="Gene3D" id="2.170.130.10">
    <property type="entry name" value="TonB-dependent receptor, plug domain"/>
    <property type="match status" value="1"/>
</dbReference>
<keyword evidence="7 10" id="KW-0472">Membrane</keyword>
<keyword evidence="9 10" id="KW-0998">Cell outer membrane</keyword>
<keyword evidence="4 10" id="KW-0812">Transmembrane</keyword>
<feature type="chain" id="PRO_5004192732" evidence="12">
    <location>
        <begin position="22"/>
        <end position="630"/>
    </location>
</feature>
<sequence>MEKKIALLLVACLAWPLSTLAAPASDDALTGDIVVTATLSEKTVEDAPGTIEVVSAEEIAELGAVTVSEALQWSTGLVVSNETGRAQVPGIRGTGSKHTLVLIDGRRWSAGYKDFIDINQLPVTLIERIEIVRGPGSALYGSDALGGVINIITRNPTESALLEVDARYGNDTYGQSDRYRGAAVVGGGIGKIRTIFSAQVENKNPFEIDGELPEDGDDIQLASGAGRVAYDLAPGHELIAGFECIHMDQEGDRFYRKAARVRESEEERLNTFLTYQGDFDNGSRLRVEAYRSDHDNDIVMKNPDAPVSDEEDAEHCLQQVEAHYSLAVASHYLTMGAEYRQEEREDASGSDEDLHNTSVFLQDELQIARPLYLVVGARFDEHSEFGSQISPRLSLVYHLNPSWQIKASYSQGFRAPSLSELFVTSYRQQGKQVYQPNADLDAESSESYELGLQGSYGRFRGGVTAFYNEIDDLIEAVFSHSTGSGPSKVAYYTHQNITEARMQGIEVEGHLQLPYALSLSAHVTYLDTENKETKDDLEGQPDYQGMAKLAWHPQDSGFTANIRMRYIGDKEFADDDSDAVTLWYLYAGQKLTEQLELYVGVDNLFNRLSDSDSLNLIDPAFYYGGLRWTF</sequence>
<evidence type="ECO:0000256" key="1">
    <source>
        <dbReference type="ARBA" id="ARBA00004571"/>
    </source>
</evidence>
<dbReference type="InterPro" id="IPR012910">
    <property type="entry name" value="Plug_dom"/>
</dbReference>
<evidence type="ECO:0000256" key="4">
    <source>
        <dbReference type="ARBA" id="ARBA00022692"/>
    </source>
</evidence>
<dbReference type="PROSITE" id="PS52016">
    <property type="entry name" value="TONB_DEPENDENT_REC_3"/>
    <property type="match status" value="1"/>
</dbReference>
<comment type="caution">
    <text evidence="15">The sequence shown here is derived from an EMBL/GenBank/DDBJ whole genome shotgun (WGS) entry which is preliminary data.</text>
</comment>
<dbReference type="InterPro" id="IPR037066">
    <property type="entry name" value="Plug_dom_sf"/>
</dbReference>
<dbReference type="GO" id="GO:0015344">
    <property type="term" value="F:siderophore uptake transmembrane transporter activity"/>
    <property type="evidence" value="ECO:0007669"/>
    <property type="project" value="TreeGrafter"/>
</dbReference>
<keyword evidence="16" id="KW-1185">Reference proteome</keyword>
<dbReference type="AlphaFoldDB" id="Q1K243"/>
<name>Q1K243_DESA6</name>
<dbReference type="InterPro" id="IPR000531">
    <property type="entry name" value="Beta-barrel_TonB"/>
</dbReference>
<reference evidence="15" key="2">
    <citation type="submission" date="2006-05" db="EMBL/GenBank/DDBJ databases">
        <title>Sequencing of the draft genome and assembly of Desulfuromonas acetoxidans DSM 684.</title>
        <authorList>
            <consortium name="US DOE Joint Genome Institute (JGI-PGF)"/>
            <person name="Copeland A."/>
            <person name="Lucas S."/>
            <person name="Lapidus A."/>
            <person name="Barry K."/>
            <person name="Detter J.C."/>
            <person name="Glavina del Rio T."/>
            <person name="Hammon N."/>
            <person name="Israni S."/>
            <person name="Dalin E."/>
            <person name="Tice H."/>
            <person name="Bruce D."/>
            <person name="Pitluck S."/>
            <person name="Richardson P."/>
        </authorList>
    </citation>
    <scope>NUCLEOTIDE SEQUENCE [LARGE SCALE GENOMIC DNA]</scope>
    <source>
        <strain evidence="15">DSM 684</strain>
    </source>
</reference>
<evidence type="ECO:0000256" key="5">
    <source>
        <dbReference type="ARBA" id="ARBA00022729"/>
    </source>
</evidence>
<organism evidence="15 16">
    <name type="scientific">Desulfuromonas acetoxidans (strain DSM 684 / 11070)</name>
    <dbReference type="NCBI Taxonomy" id="281689"/>
    <lineage>
        <taxon>Bacteria</taxon>
        <taxon>Pseudomonadati</taxon>
        <taxon>Thermodesulfobacteriota</taxon>
        <taxon>Desulfuromonadia</taxon>
        <taxon>Desulfuromonadales</taxon>
        <taxon>Desulfuromonadaceae</taxon>
        <taxon>Desulfuromonas</taxon>
    </lineage>
</organism>
<dbReference type="EMBL" id="AAEW02000004">
    <property type="protein sequence ID" value="EAT16596.1"/>
    <property type="molecule type" value="Genomic_DNA"/>
</dbReference>
<evidence type="ECO:0000256" key="11">
    <source>
        <dbReference type="RuleBase" id="RU003357"/>
    </source>
</evidence>
<evidence type="ECO:0000259" key="14">
    <source>
        <dbReference type="Pfam" id="PF07715"/>
    </source>
</evidence>
<protein>
    <submittedName>
        <fullName evidence="15">TonB-dependent receptor</fullName>
    </submittedName>
</protein>
<feature type="domain" description="TonB-dependent receptor-like beta-barrel" evidence="13">
    <location>
        <begin position="263"/>
        <end position="604"/>
    </location>
</feature>
<evidence type="ECO:0000256" key="12">
    <source>
        <dbReference type="SAM" id="SignalP"/>
    </source>
</evidence>
<comment type="subcellular location">
    <subcellularLocation>
        <location evidence="1 10">Cell outer membrane</location>
        <topology evidence="1 10">Multi-pass membrane protein</topology>
    </subcellularLocation>
</comment>
<evidence type="ECO:0000313" key="15">
    <source>
        <dbReference type="EMBL" id="EAT16596.1"/>
    </source>
</evidence>
<dbReference type="OrthoDB" id="9800913at2"/>